<dbReference type="Pfam" id="PF01551">
    <property type="entry name" value="Peptidase_M23"/>
    <property type="match status" value="1"/>
</dbReference>
<feature type="domain" description="M23ase beta-sheet core" evidence="2">
    <location>
        <begin position="10"/>
        <end position="96"/>
    </location>
</feature>
<name>A0A2M7TFD5_9BACT</name>
<comment type="caution">
    <text evidence="3">The sequence shown here is derived from an EMBL/GenBank/DDBJ whole genome shotgun (WGS) entry which is preliminary data.</text>
</comment>
<dbReference type="GO" id="GO:0004222">
    <property type="term" value="F:metalloendopeptidase activity"/>
    <property type="evidence" value="ECO:0007669"/>
    <property type="project" value="TreeGrafter"/>
</dbReference>
<evidence type="ECO:0000313" key="3">
    <source>
        <dbReference type="EMBL" id="PIZ44560.1"/>
    </source>
</evidence>
<dbReference type="EMBL" id="PFNM01000043">
    <property type="protein sequence ID" value="PIZ44560.1"/>
    <property type="molecule type" value="Genomic_DNA"/>
</dbReference>
<protein>
    <recommendedName>
        <fullName evidence="2">M23ase beta-sheet core domain-containing protein</fullName>
    </recommendedName>
</protein>
<dbReference type="Proteomes" id="UP000230553">
    <property type="component" value="Unassembled WGS sequence"/>
</dbReference>
<dbReference type="PANTHER" id="PTHR21666:SF289">
    <property type="entry name" value="L-ALA--D-GLU ENDOPEPTIDASE"/>
    <property type="match status" value="1"/>
</dbReference>
<dbReference type="CDD" id="cd12797">
    <property type="entry name" value="M23_peptidase"/>
    <property type="match status" value="1"/>
</dbReference>
<accession>A0A2M7TFD5</accession>
<dbReference type="InterPro" id="IPR011055">
    <property type="entry name" value="Dup_hybrid_motif"/>
</dbReference>
<sequence>DGKIAKIQLNDGNDHGLGNTIIIEHSINGEKLYSLYAHLSLIETNLKEGDIINKGEIIGQVGNSGYGCENYWRIGKDGCNETGKRDTHLHFELKKAPVLENPEGGDACQTPIGDWRFCYGYTPDYPQDYGYYDPTAFLFTKLFQN</sequence>
<dbReference type="PANTHER" id="PTHR21666">
    <property type="entry name" value="PEPTIDASE-RELATED"/>
    <property type="match status" value="1"/>
</dbReference>
<evidence type="ECO:0000313" key="4">
    <source>
        <dbReference type="Proteomes" id="UP000230553"/>
    </source>
</evidence>
<dbReference type="SUPFAM" id="SSF51261">
    <property type="entry name" value="Duplicated hybrid motif"/>
    <property type="match status" value="1"/>
</dbReference>
<evidence type="ECO:0000259" key="2">
    <source>
        <dbReference type="Pfam" id="PF01551"/>
    </source>
</evidence>
<proteinExistence type="predicted"/>
<dbReference type="Gene3D" id="2.70.70.10">
    <property type="entry name" value="Glucose Permease (Domain IIA)"/>
    <property type="match status" value="1"/>
</dbReference>
<evidence type="ECO:0000256" key="1">
    <source>
        <dbReference type="ARBA" id="ARBA00022729"/>
    </source>
</evidence>
<gene>
    <name evidence="3" type="ORF">COY31_02335</name>
</gene>
<dbReference type="AlphaFoldDB" id="A0A2M7TFD5"/>
<keyword evidence="1" id="KW-0732">Signal</keyword>
<feature type="non-terminal residue" evidence="3">
    <location>
        <position position="1"/>
    </location>
</feature>
<organism evidence="3 4">
    <name type="scientific">Candidatus Wolfebacteria bacterium CG_4_10_14_0_2_um_filter_39_18</name>
    <dbReference type="NCBI Taxonomy" id="1975061"/>
    <lineage>
        <taxon>Bacteria</taxon>
        <taxon>Candidatus Wolfeibacteriota</taxon>
    </lineage>
</organism>
<dbReference type="InterPro" id="IPR016047">
    <property type="entry name" value="M23ase_b-sheet_dom"/>
</dbReference>
<reference evidence="4" key="1">
    <citation type="submission" date="2017-09" db="EMBL/GenBank/DDBJ databases">
        <title>Depth-based differentiation of microbial function through sediment-hosted aquifers and enrichment of novel symbionts in the deep terrestrial subsurface.</title>
        <authorList>
            <person name="Probst A.J."/>
            <person name="Ladd B."/>
            <person name="Jarett J.K."/>
            <person name="Geller-Mcgrath D.E."/>
            <person name="Sieber C.M.K."/>
            <person name="Emerson J.B."/>
            <person name="Anantharaman K."/>
            <person name="Thomas B.C."/>
            <person name="Malmstrom R."/>
            <person name="Stieglmeier M."/>
            <person name="Klingl A."/>
            <person name="Woyke T."/>
            <person name="Ryan C.M."/>
            <person name="Banfield J.F."/>
        </authorList>
    </citation>
    <scope>NUCLEOTIDE SEQUENCE [LARGE SCALE GENOMIC DNA]</scope>
</reference>
<dbReference type="InterPro" id="IPR050570">
    <property type="entry name" value="Cell_wall_metabolism_enzyme"/>
</dbReference>